<sequence length="118" mass="12926">MKAIEIISIPVTNQQVAKDFYIKLGFAVLVESPFGPDGAQWIQMAYPGSPVSITLVNWFPDMKPGSIRGLVIKTDDLDADIKDLTEKGVELAEVDNTPWGKFLNIKDPDGNVVSLHGK</sequence>
<dbReference type="Gene3D" id="3.10.180.10">
    <property type="entry name" value="2,3-Dihydroxybiphenyl 1,2-Dioxygenase, domain 1"/>
    <property type="match status" value="1"/>
</dbReference>
<name>A0ABP7PM08_9SPHI</name>
<dbReference type="PANTHER" id="PTHR36437:SF2">
    <property type="entry name" value="GLYOXALASE_BLEOMYCIN RESISTANCE PROTEIN_DIOXYGENASE"/>
    <property type="match status" value="1"/>
</dbReference>
<organism evidence="2 3">
    <name type="scientific">Mucilaginibacter dorajii</name>
    <dbReference type="NCBI Taxonomy" id="692994"/>
    <lineage>
        <taxon>Bacteria</taxon>
        <taxon>Pseudomonadati</taxon>
        <taxon>Bacteroidota</taxon>
        <taxon>Sphingobacteriia</taxon>
        <taxon>Sphingobacteriales</taxon>
        <taxon>Sphingobacteriaceae</taxon>
        <taxon>Mucilaginibacter</taxon>
    </lineage>
</organism>
<dbReference type="RefSeq" id="WP_259089151.1">
    <property type="nucleotide sequence ID" value="NZ_BAAAZC010000009.1"/>
</dbReference>
<evidence type="ECO:0000259" key="1">
    <source>
        <dbReference type="PROSITE" id="PS51819"/>
    </source>
</evidence>
<evidence type="ECO:0000313" key="3">
    <source>
        <dbReference type="Proteomes" id="UP001500742"/>
    </source>
</evidence>
<proteinExistence type="predicted"/>
<feature type="domain" description="VOC" evidence="1">
    <location>
        <begin position="3"/>
        <end position="118"/>
    </location>
</feature>
<reference evidence="3" key="1">
    <citation type="journal article" date="2019" name="Int. J. Syst. Evol. Microbiol.">
        <title>The Global Catalogue of Microorganisms (GCM) 10K type strain sequencing project: providing services to taxonomists for standard genome sequencing and annotation.</title>
        <authorList>
            <consortium name="The Broad Institute Genomics Platform"/>
            <consortium name="The Broad Institute Genome Sequencing Center for Infectious Disease"/>
            <person name="Wu L."/>
            <person name="Ma J."/>
        </authorList>
    </citation>
    <scope>NUCLEOTIDE SEQUENCE [LARGE SCALE GENOMIC DNA]</scope>
    <source>
        <strain evidence="3">JCM 16601</strain>
    </source>
</reference>
<dbReference type="PANTHER" id="PTHR36437">
    <property type="entry name" value="GLYOXALASE/BLEOMYCIN RESISTANCE PROTEIN/DIOXYGENASE"/>
    <property type="match status" value="1"/>
</dbReference>
<dbReference type="Proteomes" id="UP001500742">
    <property type="component" value="Unassembled WGS sequence"/>
</dbReference>
<dbReference type="InterPro" id="IPR004360">
    <property type="entry name" value="Glyas_Fos-R_dOase_dom"/>
</dbReference>
<evidence type="ECO:0000313" key="2">
    <source>
        <dbReference type="EMBL" id="GAA3967893.1"/>
    </source>
</evidence>
<dbReference type="PROSITE" id="PS51819">
    <property type="entry name" value="VOC"/>
    <property type="match status" value="1"/>
</dbReference>
<protein>
    <recommendedName>
        <fullName evidence="1">VOC domain-containing protein</fullName>
    </recommendedName>
</protein>
<accession>A0ABP7PM08</accession>
<gene>
    <name evidence="2" type="ORF">GCM10022210_15880</name>
</gene>
<dbReference type="InterPro" id="IPR037523">
    <property type="entry name" value="VOC_core"/>
</dbReference>
<dbReference type="InterPro" id="IPR029068">
    <property type="entry name" value="Glyas_Bleomycin-R_OHBP_Dase"/>
</dbReference>
<dbReference type="EMBL" id="BAAAZC010000009">
    <property type="protein sequence ID" value="GAA3967893.1"/>
    <property type="molecule type" value="Genomic_DNA"/>
</dbReference>
<dbReference type="Pfam" id="PF00903">
    <property type="entry name" value="Glyoxalase"/>
    <property type="match status" value="1"/>
</dbReference>
<keyword evidence="3" id="KW-1185">Reference proteome</keyword>
<dbReference type="SUPFAM" id="SSF54593">
    <property type="entry name" value="Glyoxalase/Bleomycin resistance protein/Dihydroxybiphenyl dioxygenase"/>
    <property type="match status" value="1"/>
</dbReference>
<comment type="caution">
    <text evidence="2">The sequence shown here is derived from an EMBL/GenBank/DDBJ whole genome shotgun (WGS) entry which is preliminary data.</text>
</comment>